<feature type="transmembrane region" description="Helical" evidence="6">
    <location>
        <begin position="109"/>
        <end position="128"/>
    </location>
</feature>
<feature type="transmembrane region" description="Helical" evidence="6">
    <location>
        <begin position="32"/>
        <end position="51"/>
    </location>
</feature>
<dbReference type="RefSeq" id="WP_109766111.1">
    <property type="nucleotide sequence ID" value="NZ_JASHJV010000001.1"/>
</dbReference>
<keyword evidence="8" id="KW-1185">Reference proteome</keyword>
<name>A0A3A8A957_9HYPH</name>
<dbReference type="Proteomes" id="UP000246132">
    <property type="component" value="Unassembled WGS sequence"/>
</dbReference>
<dbReference type="GO" id="GO:0015658">
    <property type="term" value="F:branched-chain amino acid transmembrane transporter activity"/>
    <property type="evidence" value="ECO:0007669"/>
    <property type="project" value="InterPro"/>
</dbReference>
<evidence type="ECO:0000256" key="3">
    <source>
        <dbReference type="ARBA" id="ARBA00022692"/>
    </source>
</evidence>
<proteinExistence type="predicted"/>
<feature type="transmembrane region" description="Helical" evidence="6">
    <location>
        <begin position="157"/>
        <end position="178"/>
    </location>
</feature>
<dbReference type="GO" id="GO:0005886">
    <property type="term" value="C:plasma membrane"/>
    <property type="evidence" value="ECO:0007669"/>
    <property type="project" value="UniProtKB-SubCell"/>
</dbReference>
<comment type="caution">
    <text evidence="7">The sequence shown here is derived from an EMBL/GenBank/DDBJ whole genome shotgun (WGS) entry which is preliminary data.</text>
</comment>
<sequence>MMARFLPILAVAAALVLPLATSNTYFHHLLVLWMLYSLLALSLNIIVGYIGELSFGHAAFFGIGAYTAAILGMNFGFPGFPGLLMAGIVAGAFGFVIGYVALRIEGPQFVILTLGFGSIIFTTTNYWVDLTRGPMGISNIAPLGVGAGFELSSALDYYYLSLLLVVAFAYACHALMLSRTGRAFIAVRENAQLAASLGVDVFRTKLLAFVVATAVAGVAGAIFAHYLTVITPEVMSLNYMVAILIMVIVGGRGTIAGPILGALIYVGLLELLRATGALRMVIFAALLTVSVIFLPGGLVSLWRRFADRSTVRTARQAQVEAGE</sequence>
<gene>
    <name evidence="7" type="ORF">DEM25_012785</name>
</gene>
<organism evidence="7 8">
    <name type="scientific">Oceaniradius stylonematis</name>
    <dbReference type="NCBI Taxonomy" id="2184161"/>
    <lineage>
        <taxon>Bacteria</taxon>
        <taxon>Pseudomonadati</taxon>
        <taxon>Pseudomonadota</taxon>
        <taxon>Alphaproteobacteria</taxon>
        <taxon>Hyphomicrobiales</taxon>
        <taxon>Ahrensiaceae</taxon>
        <taxon>Oceaniradius</taxon>
    </lineage>
</organism>
<dbReference type="Pfam" id="PF02653">
    <property type="entry name" value="BPD_transp_2"/>
    <property type="match status" value="1"/>
</dbReference>
<feature type="transmembrane region" description="Helical" evidence="6">
    <location>
        <begin position="239"/>
        <end position="268"/>
    </location>
</feature>
<evidence type="ECO:0000256" key="5">
    <source>
        <dbReference type="ARBA" id="ARBA00023136"/>
    </source>
</evidence>
<keyword evidence="2" id="KW-1003">Cell membrane</keyword>
<feature type="transmembrane region" description="Helical" evidence="6">
    <location>
        <begin position="206"/>
        <end position="227"/>
    </location>
</feature>
<reference evidence="7 8" key="1">
    <citation type="journal article" date="2018" name="Int. J. Syst. Bacteriol.">
        <title>Oceaniradius stylonemae gen. nov., sp. nov., isolated from a red alga, Stylonema cornu-cervi.</title>
        <authorList>
            <person name="Jeong S."/>
        </authorList>
    </citation>
    <scope>NUCLEOTIDE SEQUENCE [LARGE SCALE GENOMIC DNA]</scope>
    <source>
        <strain evidence="7 8">StC1</strain>
    </source>
</reference>
<dbReference type="PANTHER" id="PTHR30482:SF20">
    <property type="entry name" value="HIGH-AFFINITY BRANCHED-CHAIN AMINO ACID TRANSPORT SYSTEM PERMEASE PROTEIN LIVM"/>
    <property type="match status" value="1"/>
</dbReference>
<feature type="transmembrane region" description="Helical" evidence="6">
    <location>
        <begin position="280"/>
        <end position="302"/>
    </location>
</feature>
<protein>
    <submittedName>
        <fullName evidence="7">Branched-chain amino acid ABC transporter permease</fullName>
    </submittedName>
</protein>
<dbReference type="InterPro" id="IPR001851">
    <property type="entry name" value="ABC_transp_permease"/>
</dbReference>
<keyword evidence="4 6" id="KW-1133">Transmembrane helix</keyword>
<dbReference type="EMBL" id="QFWV02000007">
    <property type="protein sequence ID" value="RKF06466.1"/>
    <property type="molecule type" value="Genomic_DNA"/>
</dbReference>
<evidence type="ECO:0000313" key="8">
    <source>
        <dbReference type="Proteomes" id="UP000246132"/>
    </source>
</evidence>
<dbReference type="AlphaFoldDB" id="A0A3A8A957"/>
<dbReference type="CDD" id="cd06581">
    <property type="entry name" value="TM_PBP1_LivM_like"/>
    <property type="match status" value="1"/>
</dbReference>
<comment type="subcellular location">
    <subcellularLocation>
        <location evidence="1">Cell membrane</location>
        <topology evidence="1">Multi-pass membrane protein</topology>
    </subcellularLocation>
</comment>
<evidence type="ECO:0000256" key="1">
    <source>
        <dbReference type="ARBA" id="ARBA00004651"/>
    </source>
</evidence>
<accession>A0A3A8A957</accession>
<evidence type="ECO:0000313" key="7">
    <source>
        <dbReference type="EMBL" id="RKF06466.1"/>
    </source>
</evidence>
<evidence type="ECO:0000256" key="4">
    <source>
        <dbReference type="ARBA" id="ARBA00022989"/>
    </source>
</evidence>
<dbReference type="InterPro" id="IPR043428">
    <property type="entry name" value="LivM-like"/>
</dbReference>
<feature type="transmembrane region" description="Helical" evidence="6">
    <location>
        <begin position="58"/>
        <end position="77"/>
    </location>
</feature>
<dbReference type="PANTHER" id="PTHR30482">
    <property type="entry name" value="HIGH-AFFINITY BRANCHED-CHAIN AMINO ACID TRANSPORT SYSTEM PERMEASE"/>
    <property type="match status" value="1"/>
</dbReference>
<keyword evidence="3 6" id="KW-0812">Transmembrane</keyword>
<keyword evidence="5 6" id="KW-0472">Membrane</keyword>
<evidence type="ECO:0000256" key="2">
    <source>
        <dbReference type="ARBA" id="ARBA00022475"/>
    </source>
</evidence>
<feature type="transmembrane region" description="Helical" evidence="6">
    <location>
        <begin position="83"/>
        <end position="102"/>
    </location>
</feature>
<evidence type="ECO:0000256" key="6">
    <source>
        <dbReference type="SAM" id="Phobius"/>
    </source>
</evidence>